<protein>
    <submittedName>
        <fullName evidence="1">2935_t:CDS:1</fullName>
    </submittedName>
</protein>
<organism evidence="1 2">
    <name type="scientific">Scutellospora calospora</name>
    <dbReference type="NCBI Taxonomy" id="85575"/>
    <lineage>
        <taxon>Eukaryota</taxon>
        <taxon>Fungi</taxon>
        <taxon>Fungi incertae sedis</taxon>
        <taxon>Mucoromycota</taxon>
        <taxon>Glomeromycotina</taxon>
        <taxon>Glomeromycetes</taxon>
        <taxon>Diversisporales</taxon>
        <taxon>Gigasporaceae</taxon>
        <taxon>Scutellospora</taxon>
    </lineage>
</organism>
<gene>
    <name evidence="1" type="ORF">SCALOS_LOCUS10576</name>
</gene>
<keyword evidence="2" id="KW-1185">Reference proteome</keyword>
<proteinExistence type="predicted"/>
<comment type="caution">
    <text evidence="1">The sequence shown here is derived from an EMBL/GenBank/DDBJ whole genome shotgun (WGS) entry which is preliminary data.</text>
</comment>
<feature type="non-terminal residue" evidence="1">
    <location>
        <position position="106"/>
    </location>
</feature>
<dbReference type="EMBL" id="CAJVPM010040370">
    <property type="protein sequence ID" value="CAG8703212.1"/>
    <property type="molecule type" value="Genomic_DNA"/>
</dbReference>
<sequence>MVLSIPRALNIYIIHYYELKSHGHKDNQNDVRVCMTPGHDHSPTISRKSLHRQITQFCGIGIMALGMKVVKLEFPFVHVFSSLKRKNLVILSESANSYDPTLPNKN</sequence>
<reference evidence="1" key="1">
    <citation type="submission" date="2021-06" db="EMBL/GenBank/DDBJ databases">
        <authorList>
            <person name="Kallberg Y."/>
            <person name="Tangrot J."/>
            <person name="Rosling A."/>
        </authorList>
    </citation>
    <scope>NUCLEOTIDE SEQUENCE</scope>
    <source>
        <strain evidence="1">AU212A</strain>
    </source>
</reference>
<evidence type="ECO:0000313" key="1">
    <source>
        <dbReference type="EMBL" id="CAG8703212.1"/>
    </source>
</evidence>
<dbReference type="Proteomes" id="UP000789860">
    <property type="component" value="Unassembled WGS sequence"/>
</dbReference>
<accession>A0ACA9PDQ3</accession>
<evidence type="ECO:0000313" key="2">
    <source>
        <dbReference type="Proteomes" id="UP000789860"/>
    </source>
</evidence>
<name>A0ACA9PDQ3_9GLOM</name>